<dbReference type="InterPro" id="IPR011047">
    <property type="entry name" value="Quinoprotein_ADH-like_sf"/>
</dbReference>
<reference evidence="3 4" key="1">
    <citation type="journal article" date="2019" name="Appl. Environ. Microbiol.">
        <title>Environmental Evidence and Genomic Insight of Iron-oxidizing Bacteria Preference Towards More Corrosion Resistant Stainless Steel at Higher Salinities.</title>
        <authorList>
            <person name="Garrison C.E."/>
            <person name="Price K.A."/>
            <person name="Field E.K."/>
        </authorList>
    </citation>
    <scope>NUCLEOTIDE SEQUENCE [LARGE SCALE GENOMIC DNA]</scope>
    <source>
        <strain evidence="3 4">P3</strain>
    </source>
</reference>
<dbReference type="PROSITE" id="PS51257">
    <property type="entry name" value="PROKAR_LIPOPROTEIN"/>
    <property type="match status" value="1"/>
</dbReference>
<dbReference type="SMART" id="SM00564">
    <property type="entry name" value="PQQ"/>
    <property type="match status" value="4"/>
</dbReference>
<dbReference type="InterPro" id="IPR018391">
    <property type="entry name" value="PQQ_b-propeller_rpt"/>
</dbReference>
<comment type="caution">
    <text evidence="3">The sequence shown here is derived from an EMBL/GenBank/DDBJ whole genome shotgun (WGS) entry which is preliminary data.</text>
</comment>
<feature type="chain" id="PRO_5024377312" evidence="1">
    <location>
        <begin position="29"/>
        <end position="400"/>
    </location>
</feature>
<dbReference type="PANTHER" id="PTHR34512:SF30">
    <property type="entry name" value="OUTER MEMBRANE PROTEIN ASSEMBLY FACTOR BAMB"/>
    <property type="match status" value="1"/>
</dbReference>
<evidence type="ECO:0000313" key="3">
    <source>
        <dbReference type="EMBL" id="TLS67658.1"/>
    </source>
</evidence>
<sequence>MAVMKRTSTTLLLSPLLATVLLASGCSAMNTPEQAAASSEIAKNAAVVLRSAPIELVWRNNLDQRQPASPPGFSLPAVITTPEGDLIIAGAQDNRVRVYRDNGSEQQRISIEAAGESGALQLDNGLVVLGDVAGNLYGLDLKTFAIKWRYALGSALIGRPVAVDHDFIIQAANNQIYRFTANGNKVWSFSGNLGGLGMHLTPSPAVYEDHVYAALSNGDVVAMRAGDGGFLWKRQMVLNNDAAVLSELKVPVASPVVIPAAQSGRDEDLLAVSLFQGELSFLSLQDGSQLRARHLSVKSTPLLIGQRLFVADTAGSVSALDAGSGETRWKLQLSKGELTGPVLSQGMLWLADDQGKVYRIDQEGHLSGQIELSGRIDRAPVATSGGVLVRNNLGVLYMLR</sequence>
<dbReference type="PANTHER" id="PTHR34512">
    <property type="entry name" value="CELL SURFACE PROTEIN"/>
    <property type="match status" value="1"/>
</dbReference>
<evidence type="ECO:0000256" key="1">
    <source>
        <dbReference type="SAM" id="SignalP"/>
    </source>
</evidence>
<protein>
    <submittedName>
        <fullName evidence="3">Pyrrolo-quinoline quinone</fullName>
    </submittedName>
</protein>
<keyword evidence="1" id="KW-0732">Signal</keyword>
<gene>
    <name evidence="3" type="ORF">FEF65_07015</name>
</gene>
<dbReference type="SUPFAM" id="SSF50998">
    <property type="entry name" value="Quinoprotein alcohol dehydrogenase-like"/>
    <property type="match status" value="1"/>
</dbReference>
<dbReference type="Proteomes" id="UP000306585">
    <property type="component" value="Unassembled WGS sequence"/>
</dbReference>
<dbReference type="AlphaFoldDB" id="A0A5R9GPZ8"/>
<dbReference type="InterPro" id="IPR002372">
    <property type="entry name" value="PQQ_rpt_dom"/>
</dbReference>
<keyword evidence="4" id="KW-1185">Reference proteome</keyword>
<feature type="domain" description="Pyrrolo-quinoline quinone repeat" evidence="2">
    <location>
        <begin position="93"/>
        <end position="330"/>
    </location>
</feature>
<dbReference type="EMBL" id="VBRY01000005">
    <property type="protein sequence ID" value="TLS67658.1"/>
    <property type="molecule type" value="Genomic_DNA"/>
</dbReference>
<proteinExistence type="predicted"/>
<evidence type="ECO:0000259" key="2">
    <source>
        <dbReference type="Pfam" id="PF13360"/>
    </source>
</evidence>
<name>A0A5R9GPZ8_9PROT</name>
<evidence type="ECO:0000313" key="4">
    <source>
        <dbReference type="Proteomes" id="UP000306585"/>
    </source>
</evidence>
<organism evidence="3 4">
    <name type="scientific">Mariprofundus erugo</name>
    <dbReference type="NCBI Taxonomy" id="2528639"/>
    <lineage>
        <taxon>Bacteria</taxon>
        <taxon>Pseudomonadati</taxon>
        <taxon>Pseudomonadota</taxon>
        <taxon>Candidatius Mariprofundia</taxon>
        <taxon>Mariprofundales</taxon>
        <taxon>Mariprofundaceae</taxon>
        <taxon>Mariprofundus</taxon>
    </lineage>
</organism>
<dbReference type="InterPro" id="IPR015943">
    <property type="entry name" value="WD40/YVTN_repeat-like_dom_sf"/>
</dbReference>
<feature type="signal peptide" evidence="1">
    <location>
        <begin position="1"/>
        <end position="28"/>
    </location>
</feature>
<dbReference type="Pfam" id="PF13360">
    <property type="entry name" value="PQQ_2"/>
    <property type="match status" value="1"/>
</dbReference>
<accession>A0A5R9GPZ8</accession>
<dbReference type="Gene3D" id="2.130.10.10">
    <property type="entry name" value="YVTN repeat-like/Quinoprotein amine dehydrogenase"/>
    <property type="match status" value="1"/>
</dbReference>